<dbReference type="Proteomes" id="UP000243499">
    <property type="component" value="Chromosome 9"/>
</dbReference>
<organism evidence="1">
    <name type="scientific">Panicum hallii</name>
    <dbReference type="NCBI Taxonomy" id="206008"/>
    <lineage>
        <taxon>Eukaryota</taxon>
        <taxon>Viridiplantae</taxon>
        <taxon>Streptophyta</taxon>
        <taxon>Embryophyta</taxon>
        <taxon>Tracheophyta</taxon>
        <taxon>Spermatophyta</taxon>
        <taxon>Magnoliopsida</taxon>
        <taxon>Liliopsida</taxon>
        <taxon>Poales</taxon>
        <taxon>Poaceae</taxon>
        <taxon>PACMAD clade</taxon>
        <taxon>Panicoideae</taxon>
        <taxon>Panicodae</taxon>
        <taxon>Paniceae</taxon>
        <taxon>Panicinae</taxon>
        <taxon>Panicum</taxon>
        <taxon>Panicum sect. Panicum</taxon>
    </lineage>
</organism>
<protein>
    <submittedName>
        <fullName evidence="1">Uncharacterized protein</fullName>
    </submittedName>
</protein>
<dbReference type="Gramene" id="PAN49976">
    <property type="protein sequence ID" value="PAN49976"/>
    <property type="gene ID" value="PAHAL_9G489300"/>
</dbReference>
<proteinExistence type="predicted"/>
<sequence>MPSSQAASLMPTFSELKTPSILFATNRNCESELVGSLNRLIFRASSRERLFMETFIRTNVDMINTVTYWKQPESWTEFHWKRIHPQTNIDLKL</sequence>
<dbReference type="EMBL" id="CM008054">
    <property type="protein sequence ID" value="PAN49976.1"/>
    <property type="molecule type" value="Genomic_DNA"/>
</dbReference>
<evidence type="ECO:0000313" key="1">
    <source>
        <dbReference type="EMBL" id="PAN49976.1"/>
    </source>
</evidence>
<reference evidence="1" key="1">
    <citation type="submission" date="2018-04" db="EMBL/GenBank/DDBJ databases">
        <title>WGS assembly of Panicum hallii.</title>
        <authorList>
            <person name="Lovell J."/>
            <person name="Jenkins J."/>
            <person name="Lowry D."/>
            <person name="Mamidi S."/>
            <person name="Sreedasyam A."/>
            <person name="Weng X."/>
            <person name="Barry K."/>
            <person name="Bonette J."/>
            <person name="Campitelli B."/>
            <person name="Daum C."/>
            <person name="Gordon S."/>
            <person name="Gould B."/>
            <person name="Lipzen A."/>
            <person name="Macqueen A."/>
            <person name="Palacio-Mejia J."/>
            <person name="Plott C."/>
            <person name="Shakirov E."/>
            <person name="Shu S."/>
            <person name="Yoshinaga Y."/>
            <person name="Zane M."/>
            <person name="Rokhsar D."/>
            <person name="Grimwood J."/>
            <person name="Schmutz J."/>
            <person name="Juenger T."/>
        </authorList>
    </citation>
    <scope>NUCLEOTIDE SEQUENCE [LARGE SCALE GENOMIC DNA]</scope>
    <source>
        <strain evidence="1">FIL2</strain>
    </source>
</reference>
<dbReference type="AlphaFoldDB" id="A0A2S3IR64"/>
<name>A0A2S3IR64_9POAL</name>
<accession>A0A2S3IR64</accession>
<gene>
    <name evidence="1" type="ORF">PAHAL_9G489300</name>
</gene>